<name>A0AAD1US05_EUPCR</name>
<keyword evidence="1" id="KW-0812">Transmembrane</keyword>
<evidence type="ECO:0000256" key="1">
    <source>
        <dbReference type="SAM" id="Phobius"/>
    </source>
</evidence>
<reference evidence="2" key="1">
    <citation type="submission" date="2023-07" db="EMBL/GenBank/DDBJ databases">
        <authorList>
            <consortium name="AG Swart"/>
            <person name="Singh M."/>
            <person name="Singh A."/>
            <person name="Seah K."/>
            <person name="Emmerich C."/>
        </authorList>
    </citation>
    <scope>NUCLEOTIDE SEQUENCE</scope>
    <source>
        <strain evidence="2">DP1</strain>
    </source>
</reference>
<keyword evidence="3" id="KW-1185">Reference proteome</keyword>
<keyword evidence="1" id="KW-1133">Transmembrane helix</keyword>
<feature type="transmembrane region" description="Helical" evidence="1">
    <location>
        <begin position="45"/>
        <end position="63"/>
    </location>
</feature>
<sequence length="94" mass="10638">MFHKFTSSSIVRLIPFSFFRRRCFALSAQLIRSLSSDLKYSSSPVVLGLFMFLFTADHTCLLNSMACSKACFSIGVNFLLIFIPIFRGLVREGL</sequence>
<evidence type="ECO:0000313" key="2">
    <source>
        <dbReference type="EMBL" id="CAI2370065.1"/>
    </source>
</evidence>
<organism evidence="2 3">
    <name type="scientific">Euplotes crassus</name>
    <dbReference type="NCBI Taxonomy" id="5936"/>
    <lineage>
        <taxon>Eukaryota</taxon>
        <taxon>Sar</taxon>
        <taxon>Alveolata</taxon>
        <taxon>Ciliophora</taxon>
        <taxon>Intramacronucleata</taxon>
        <taxon>Spirotrichea</taxon>
        <taxon>Hypotrichia</taxon>
        <taxon>Euplotida</taxon>
        <taxon>Euplotidae</taxon>
        <taxon>Moneuplotes</taxon>
    </lineage>
</organism>
<dbReference type="EMBL" id="CAMPGE010011228">
    <property type="protein sequence ID" value="CAI2370065.1"/>
    <property type="molecule type" value="Genomic_DNA"/>
</dbReference>
<comment type="caution">
    <text evidence="2">The sequence shown here is derived from an EMBL/GenBank/DDBJ whole genome shotgun (WGS) entry which is preliminary data.</text>
</comment>
<keyword evidence="1" id="KW-0472">Membrane</keyword>
<dbReference type="AlphaFoldDB" id="A0AAD1US05"/>
<evidence type="ECO:0000313" key="3">
    <source>
        <dbReference type="Proteomes" id="UP001295684"/>
    </source>
</evidence>
<accession>A0AAD1US05</accession>
<proteinExistence type="predicted"/>
<feature type="transmembrane region" description="Helical" evidence="1">
    <location>
        <begin position="70"/>
        <end position="90"/>
    </location>
</feature>
<protein>
    <submittedName>
        <fullName evidence="2">Uncharacterized protein</fullName>
    </submittedName>
</protein>
<dbReference type="Proteomes" id="UP001295684">
    <property type="component" value="Unassembled WGS sequence"/>
</dbReference>
<gene>
    <name evidence="2" type="ORF">ECRASSUSDP1_LOCUS11373</name>
</gene>